<organism evidence="1 2">
    <name type="scientific">Dokdonia genika</name>
    <dbReference type="NCBI Taxonomy" id="308113"/>
    <lineage>
        <taxon>Bacteria</taxon>
        <taxon>Pseudomonadati</taxon>
        <taxon>Bacteroidota</taxon>
        <taxon>Flavobacteriia</taxon>
        <taxon>Flavobacteriales</taxon>
        <taxon>Flavobacteriaceae</taxon>
        <taxon>Dokdonia</taxon>
    </lineage>
</organism>
<proteinExistence type="predicted"/>
<accession>A0ABV9LBB3</accession>
<evidence type="ECO:0000313" key="1">
    <source>
        <dbReference type="EMBL" id="MFC4691060.1"/>
    </source>
</evidence>
<protein>
    <recommendedName>
        <fullName evidence="3">Lipoprotein</fullName>
    </recommendedName>
</protein>
<dbReference type="RefSeq" id="WP_380034525.1">
    <property type="nucleotide sequence ID" value="NZ_JBHSHB010000023.1"/>
</dbReference>
<gene>
    <name evidence="1" type="ORF">ACFO5T_11515</name>
</gene>
<evidence type="ECO:0008006" key="3">
    <source>
        <dbReference type="Google" id="ProtNLM"/>
    </source>
</evidence>
<dbReference type="Proteomes" id="UP001595878">
    <property type="component" value="Unassembled WGS sequence"/>
</dbReference>
<reference evidence="2" key="1">
    <citation type="journal article" date="2019" name="Int. J. Syst. Evol. Microbiol.">
        <title>The Global Catalogue of Microorganisms (GCM) 10K type strain sequencing project: providing services to taxonomists for standard genome sequencing and annotation.</title>
        <authorList>
            <consortium name="The Broad Institute Genomics Platform"/>
            <consortium name="The Broad Institute Genome Sequencing Center for Infectious Disease"/>
            <person name="Wu L."/>
            <person name="Ma J."/>
        </authorList>
    </citation>
    <scope>NUCLEOTIDE SEQUENCE [LARGE SCALE GENOMIC DNA]</scope>
    <source>
        <strain evidence="2">CGMCC 4.7427</strain>
    </source>
</reference>
<evidence type="ECO:0000313" key="2">
    <source>
        <dbReference type="Proteomes" id="UP001595878"/>
    </source>
</evidence>
<name>A0ABV9LBB3_9FLAO</name>
<sequence length="294" mass="31273">MKTIYKITIMMSLAILGVSCSDDECGYEVTQSIDCPSLGLNIGDACSVNSDGVSNGTVNEFCECIPDFTLISECPGFFKNGDFEITTGDPNTVIDNDIDLATGWGPLWQSGSLADLFDDTTTNYGGGCFVGPTPQSGVFAGMWVENNSNADASATFREGFFNQLNAVISPNTGTYTLSFDYANMSQPCATSNDIKVGVYGVNYDTSTPLPANPTGVGAPSNLDLFGSSNTVYLGEITITSGTTNVYTSVSFSLDTNTLPMPAAGFNHIMISNSHLPFEDFGRMFVGFDNFCLIN</sequence>
<comment type="caution">
    <text evidence="1">The sequence shown here is derived from an EMBL/GenBank/DDBJ whole genome shotgun (WGS) entry which is preliminary data.</text>
</comment>
<keyword evidence="2" id="KW-1185">Reference proteome</keyword>
<dbReference type="EMBL" id="JBHSHB010000023">
    <property type="protein sequence ID" value="MFC4691060.1"/>
    <property type="molecule type" value="Genomic_DNA"/>
</dbReference>
<dbReference type="PROSITE" id="PS51257">
    <property type="entry name" value="PROKAR_LIPOPROTEIN"/>
    <property type="match status" value="1"/>
</dbReference>